<dbReference type="RefSeq" id="WP_214350226.1">
    <property type="nucleotide sequence ID" value="NZ_JAHBOH010000001.1"/>
</dbReference>
<dbReference type="Proteomes" id="UP000722125">
    <property type="component" value="Unassembled WGS sequence"/>
</dbReference>
<name>A0ABS5U032_9CELL</name>
<proteinExistence type="predicted"/>
<dbReference type="InterPro" id="IPR041581">
    <property type="entry name" value="Glyoxalase_6"/>
</dbReference>
<sequence length="115" mass="12339">MALTVGMITFDTRDAVALAAWWARQLGGTVHDESEGWFVIVTDVRGVGQVAFQRVEDPTPGKNRVHLDLGSEDPAAEVARLLADGASLVARHDEHGFAWTVLADPEGNQFCVAPG</sequence>
<feature type="domain" description="VOC" evidence="1">
    <location>
        <begin position="4"/>
        <end position="115"/>
    </location>
</feature>
<dbReference type="PANTHER" id="PTHR35908">
    <property type="entry name" value="HYPOTHETICAL FUSION PROTEIN"/>
    <property type="match status" value="1"/>
</dbReference>
<dbReference type="CDD" id="cd06587">
    <property type="entry name" value="VOC"/>
    <property type="match status" value="1"/>
</dbReference>
<dbReference type="InterPro" id="IPR029068">
    <property type="entry name" value="Glyas_Bleomycin-R_OHBP_Dase"/>
</dbReference>
<accession>A0ABS5U032</accession>
<dbReference type="SUPFAM" id="SSF54593">
    <property type="entry name" value="Glyoxalase/Bleomycin resistance protein/Dihydroxybiphenyl dioxygenase"/>
    <property type="match status" value="1"/>
</dbReference>
<evidence type="ECO:0000313" key="2">
    <source>
        <dbReference type="EMBL" id="MBT0994762.1"/>
    </source>
</evidence>
<reference evidence="2 3" key="1">
    <citation type="submission" date="2021-05" db="EMBL/GenBank/DDBJ databases">
        <title>Description of Cellulomonas sp. DKR-3 sp. nov.</title>
        <authorList>
            <person name="Dahal R.H."/>
            <person name="Chaudhary D.K."/>
        </authorList>
    </citation>
    <scope>NUCLEOTIDE SEQUENCE [LARGE SCALE GENOMIC DNA]</scope>
    <source>
        <strain evidence="2 3">DKR-3</strain>
    </source>
</reference>
<dbReference type="Pfam" id="PF18029">
    <property type="entry name" value="Glyoxalase_6"/>
    <property type="match status" value="1"/>
</dbReference>
<dbReference type="PROSITE" id="PS51819">
    <property type="entry name" value="VOC"/>
    <property type="match status" value="1"/>
</dbReference>
<protein>
    <submittedName>
        <fullName evidence="2">VOC family protein</fullName>
    </submittedName>
</protein>
<keyword evidence="3" id="KW-1185">Reference proteome</keyword>
<dbReference type="InterPro" id="IPR037523">
    <property type="entry name" value="VOC_core"/>
</dbReference>
<dbReference type="PANTHER" id="PTHR35908:SF1">
    <property type="entry name" value="CONSERVED PROTEIN"/>
    <property type="match status" value="1"/>
</dbReference>
<evidence type="ECO:0000259" key="1">
    <source>
        <dbReference type="PROSITE" id="PS51819"/>
    </source>
</evidence>
<dbReference type="Gene3D" id="3.10.180.10">
    <property type="entry name" value="2,3-Dihydroxybiphenyl 1,2-Dioxygenase, domain 1"/>
    <property type="match status" value="1"/>
</dbReference>
<comment type="caution">
    <text evidence="2">The sequence shown here is derived from an EMBL/GenBank/DDBJ whole genome shotgun (WGS) entry which is preliminary data.</text>
</comment>
<gene>
    <name evidence="2" type="ORF">KIN34_10745</name>
</gene>
<dbReference type="EMBL" id="JAHBOH010000001">
    <property type="protein sequence ID" value="MBT0994762.1"/>
    <property type="molecule type" value="Genomic_DNA"/>
</dbReference>
<evidence type="ECO:0000313" key="3">
    <source>
        <dbReference type="Proteomes" id="UP000722125"/>
    </source>
</evidence>
<organism evidence="2 3">
    <name type="scientific">Cellulomonas fulva</name>
    <dbReference type="NCBI Taxonomy" id="2835530"/>
    <lineage>
        <taxon>Bacteria</taxon>
        <taxon>Bacillati</taxon>
        <taxon>Actinomycetota</taxon>
        <taxon>Actinomycetes</taxon>
        <taxon>Micrococcales</taxon>
        <taxon>Cellulomonadaceae</taxon>
        <taxon>Cellulomonas</taxon>
    </lineage>
</organism>